<evidence type="ECO:0000256" key="8">
    <source>
        <dbReference type="SAM" id="Phobius"/>
    </source>
</evidence>
<evidence type="ECO:0000256" key="5">
    <source>
        <dbReference type="ARBA" id="ARBA00022692"/>
    </source>
</evidence>
<gene>
    <name evidence="9" type="ORF">BKA19_1613</name>
</gene>
<keyword evidence="4" id="KW-1003">Cell membrane</keyword>
<dbReference type="PANTHER" id="PTHR21716">
    <property type="entry name" value="TRANSMEMBRANE PROTEIN"/>
    <property type="match status" value="1"/>
</dbReference>
<evidence type="ECO:0000256" key="3">
    <source>
        <dbReference type="ARBA" id="ARBA00022448"/>
    </source>
</evidence>
<dbReference type="InterPro" id="IPR002549">
    <property type="entry name" value="AI-2E-like"/>
</dbReference>
<dbReference type="Pfam" id="PF01594">
    <property type="entry name" value="AI-2E_transport"/>
    <property type="match status" value="1"/>
</dbReference>
<dbReference type="Proteomes" id="UP000292507">
    <property type="component" value="Unassembled WGS sequence"/>
</dbReference>
<protein>
    <submittedName>
        <fullName evidence="9">Putative PurR-regulated permease PerM</fullName>
    </submittedName>
</protein>
<comment type="subcellular location">
    <subcellularLocation>
        <location evidence="1">Cell membrane</location>
        <topology evidence="1">Multi-pass membrane protein</topology>
    </subcellularLocation>
</comment>
<feature type="transmembrane region" description="Helical" evidence="8">
    <location>
        <begin position="85"/>
        <end position="108"/>
    </location>
</feature>
<evidence type="ECO:0000256" key="1">
    <source>
        <dbReference type="ARBA" id="ARBA00004651"/>
    </source>
</evidence>
<dbReference type="EMBL" id="SHKV01000001">
    <property type="protein sequence ID" value="RZU31928.1"/>
    <property type="molecule type" value="Genomic_DNA"/>
</dbReference>
<keyword evidence="10" id="KW-1185">Reference proteome</keyword>
<dbReference type="GO" id="GO:0005886">
    <property type="term" value="C:plasma membrane"/>
    <property type="evidence" value="ECO:0007669"/>
    <property type="project" value="UniProtKB-SubCell"/>
</dbReference>
<feature type="transmembrane region" description="Helical" evidence="8">
    <location>
        <begin position="166"/>
        <end position="187"/>
    </location>
</feature>
<feature type="transmembrane region" description="Helical" evidence="8">
    <location>
        <begin position="249"/>
        <end position="268"/>
    </location>
</feature>
<feature type="transmembrane region" description="Helical" evidence="8">
    <location>
        <begin position="26"/>
        <end position="47"/>
    </location>
</feature>
<evidence type="ECO:0000313" key="9">
    <source>
        <dbReference type="EMBL" id="RZU31928.1"/>
    </source>
</evidence>
<accession>A0A4Q7Y5L6</accession>
<evidence type="ECO:0000256" key="2">
    <source>
        <dbReference type="ARBA" id="ARBA00009773"/>
    </source>
</evidence>
<comment type="caution">
    <text evidence="9">The sequence shown here is derived from an EMBL/GenBank/DDBJ whole genome shotgun (WGS) entry which is preliminary data.</text>
</comment>
<feature type="transmembrane region" description="Helical" evidence="8">
    <location>
        <begin position="321"/>
        <end position="347"/>
    </location>
</feature>
<keyword evidence="6 8" id="KW-1133">Transmembrane helix</keyword>
<sequence length="375" mass="38487">MDEPSAGTVPPAGRLPRTGPFRPGGAARLAIGCAAVLGVVAVGWLVLGLLVQLALVTCSLLAALLLTALAAPFTRLLRRLGAPAALAAAGAVLALLAVIAGIGALVWLRTSSRITELAPAITVGIDRIRAWLVDGPLGLDPERVEGIRDRIVTQLFEVVPGPVEGATMAVTVVSALLLVLFIVFFLLKDGATMWAWVVERVPATQRGRVDGAGERAWATLSAYVLGVAAVAAVDAALIGLGLLVVGVPLWLSLTLLTFFGAFVPYFGAVLSGAAAVLVTLVTNGAGDAVTILVVVLVVQQIEGNLLQPLIMRRAVHLHPVVTLVAVTSGTLLGGILGAVVAVPLTAVTHHVVEYLRTHRPAEAQRPDPGPAAVAA</sequence>
<evidence type="ECO:0000256" key="7">
    <source>
        <dbReference type="ARBA" id="ARBA00023136"/>
    </source>
</evidence>
<dbReference type="PANTHER" id="PTHR21716:SF53">
    <property type="entry name" value="PERMEASE PERM-RELATED"/>
    <property type="match status" value="1"/>
</dbReference>
<dbReference type="GO" id="GO:0055085">
    <property type="term" value="P:transmembrane transport"/>
    <property type="evidence" value="ECO:0007669"/>
    <property type="project" value="TreeGrafter"/>
</dbReference>
<reference evidence="9 10" key="1">
    <citation type="submission" date="2019-02" db="EMBL/GenBank/DDBJ databases">
        <title>Sequencing the genomes of 1000 actinobacteria strains.</title>
        <authorList>
            <person name="Klenk H.-P."/>
        </authorList>
    </citation>
    <scope>NUCLEOTIDE SEQUENCE [LARGE SCALE GENOMIC DNA]</scope>
    <source>
        <strain evidence="9 10">DSM 44509</strain>
    </source>
</reference>
<dbReference type="OrthoDB" id="9784366at2"/>
<name>A0A4Q7Y5L6_9ACTN</name>
<evidence type="ECO:0000256" key="6">
    <source>
        <dbReference type="ARBA" id="ARBA00022989"/>
    </source>
</evidence>
<organism evidence="9 10">
    <name type="scientific">Blastococcus saxobsidens</name>
    <dbReference type="NCBI Taxonomy" id="138336"/>
    <lineage>
        <taxon>Bacteria</taxon>
        <taxon>Bacillati</taxon>
        <taxon>Actinomycetota</taxon>
        <taxon>Actinomycetes</taxon>
        <taxon>Geodermatophilales</taxon>
        <taxon>Geodermatophilaceae</taxon>
        <taxon>Blastococcus</taxon>
    </lineage>
</organism>
<feature type="transmembrane region" description="Helical" evidence="8">
    <location>
        <begin position="53"/>
        <end position="73"/>
    </location>
</feature>
<feature type="transmembrane region" description="Helical" evidence="8">
    <location>
        <begin position="275"/>
        <end position="301"/>
    </location>
</feature>
<dbReference type="RefSeq" id="WP_104529904.1">
    <property type="nucleotide sequence ID" value="NZ_POQT01000036.1"/>
</dbReference>
<keyword evidence="5 8" id="KW-0812">Transmembrane</keyword>
<dbReference type="AlphaFoldDB" id="A0A4Q7Y5L6"/>
<keyword evidence="7 8" id="KW-0472">Membrane</keyword>
<keyword evidence="3" id="KW-0813">Transport</keyword>
<evidence type="ECO:0000313" key="10">
    <source>
        <dbReference type="Proteomes" id="UP000292507"/>
    </source>
</evidence>
<evidence type="ECO:0000256" key="4">
    <source>
        <dbReference type="ARBA" id="ARBA00022475"/>
    </source>
</evidence>
<comment type="similarity">
    <text evidence="2">Belongs to the autoinducer-2 exporter (AI-2E) (TC 2.A.86) family.</text>
</comment>
<proteinExistence type="inferred from homology"/>
<feature type="transmembrane region" description="Helical" evidence="8">
    <location>
        <begin position="216"/>
        <end position="243"/>
    </location>
</feature>